<evidence type="ECO:0000256" key="9">
    <source>
        <dbReference type="SAM" id="Phobius"/>
    </source>
</evidence>
<evidence type="ECO:0000313" key="12">
    <source>
        <dbReference type="Proteomes" id="UP001596976"/>
    </source>
</evidence>
<feature type="transmembrane region" description="Helical" evidence="9">
    <location>
        <begin position="52"/>
        <end position="73"/>
    </location>
</feature>
<reference evidence="12" key="1">
    <citation type="journal article" date="2019" name="Int. J. Syst. Evol. Microbiol.">
        <title>The Global Catalogue of Microorganisms (GCM) 10K type strain sequencing project: providing services to taxonomists for standard genome sequencing and annotation.</title>
        <authorList>
            <consortium name="The Broad Institute Genomics Platform"/>
            <consortium name="The Broad Institute Genome Sequencing Center for Infectious Disease"/>
            <person name="Wu L."/>
            <person name="Ma J."/>
        </authorList>
    </citation>
    <scope>NUCLEOTIDE SEQUENCE [LARGE SCALE GENOMIC DNA]</scope>
    <source>
        <strain evidence="12">CCUG 63563</strain>
    </source>
</reference>
<keyword evidence="5 9" id="KW-0812">Transmembrane</keyword>
<evidence type="ECO:0000259" key="10">
    <source>
        <dbReference type="Pfam" id="PF04290"/>
    </source>
</evidence>
<keyword evidence="2" id="KW-0813">Transport</keyword>
<dbReference type="Proteomes" id="UP001596976">
    <property type="component" value="Unassembled WGS sequence"/>
</dbReference>
<dbReference type="PANTHER" id="PTHR35011">
    <property type="entry name" value="2,3-DIKETO-L-GULONATE TRAP TRANSPORTER SMALL PERMEASE PROTEIN YIAM"/>
    <property type="match status" value="1"/>
</dbReference>
<sequence>MMKTIIKVNDFFRTFGVYISGLAIFAMMWIIVVDVFMRNIFNKPLVGTYEIVQYYLMPLAIFPALAFAYWSGVLPRLSELISKLPESVQRFHRWLILLIELLIFTLMTYYGFLFAISGLQESMAIPVGGKLLLVWPVYFLVPIGFFFVLVEVIFRLLKQSTAKGEVNV</sequence>
<evidence type="ECO:0000256" key="5">
    <source>
        <dbReference type="ARBA" id="ARBA00022692"/>
    </source>
</evidence>
<proteinExistence type="inferred from homology"/>
<dbReference type="RefSeq" id="WP_381012711.1">
    <property type="nucleotide sequence ID" value="NZ_JBHTJF010000034.1"/>
</dbReference>
<name>A0ABW3H113_9BACL</name>
<keyword evidence="4" id="KW-0997">Cell inner membrane</keyword>
<feature type="transmembrane region" description="Helical" evidence="9">
    <location>
        <begin position="12"/>
        <end position="32"/>
    </location>
</feature>
<keyword evidence="6 9" id="KW-1133">Transmembrane helix</keyword>
<dbReference type="InterPro" id="IPR055348">
    <property type="entry name" value="DctQ"/>
</dbReference>
<evidence type="ECO:0000313" key="11">
    <source>
        <dbReference type="EMBL" id="MFD0943980.1"/>
    </source>
</evidence>
<protein>
    <submittedName>
        <fullName evidence="11">TRAP transporter small permease</fullName>
    </submittedName>
</protein>
<feature type="domain" description="Tripartite ATP-independent periplasmic transporters DctQ component" evidence="10">
    <location>
        <begin position="27"/>
        <end position="158"/>
    </location>
</feature>
<dbReference type="InterPro" id="IPR007387">
    <property type="entry name" value="TRAP_DctQ"/>
</dbReference>
<evidence type="ECO:0000256" key="2">
    <source>
        <dbReference type="ARBA" id="ARBA00022448"/>
    </source>
</evidence>
<accession>A0ABW3H113</accession>
<gene>
    <name evidence="11" type="ORF">ACFQ0V_09520</name>
</gene>
<evidence type="ECO:0000256" key="8">
    <source>
        <dbReference type="ARBA" id="ARBA00038436"/>
    </source>
</evidence>
<evidence type="ECO:0000256" key="7">
    <source>
        <dbReference type="ARBA" id="ARBA00023136"/>
    </source>
</evidence>
<evidence type="ECO:0000256" key="6">
    <source>
        <dbReference type="ARBA" id="ARBA00022989"/>
    </source>
</evidence>
<organism evidence="11 12">
    <name type="scientific">Savagea faecisuis</name>
    <dbReference type="NCBI Taxonomy" id="1274803"/>
    <lineage>
        <taxon>Bacteria</taxon>
        <taxon>Bacillati</taxon>
        <taxon>Bacillota</taxon>
        <taxon>Bacilli</taxon>
        <taxon>Bacillales</taxon>
        <taxon>Caryophanaceae</taxon>
        <taxon>Savagea</taxon>
    </lineage>
</organism>
<comment type="similarity">
    <text evidence="8">Belongs to the TRAP transporter small permease family.</text>
</comment>
<dbReference type="EMBL" id="JBHTJF010000034">
    <property type="protein sequence ID" value="MFD0943980.1"/>
    <property type="molecule type" value="Genomic_DNA"/>
</dbReference>
<keyword evidence="12" id="KW-1185">Reference proteome</keyword>
<feature type="transmembrane region" description="Helical" evidence="9">
    <location>
        <begin position="132"/>
        <end position="154"/>
    </location>
</feature>
<comment type="caution">
    <text evidence="11">The sequence shown here is derived from an EMBL/GenBank/DDBJ whole genome shotgun (WGS) entry which is preliminary data.</text>
</comment>
<evidence type="ECO:0000256" key="4">
    <source>
        <dbReference type="ARBA" id="ARBA00022519"/>
    </source>
</evidence>
<keyword evidence="7 9" id="KW-0472">Membrane</keyword>
<dbReference type="Pfam" id="PF04290">
    <property type="entry name" value="DctQ"/>
    <property type="match status" value="1"/>
</dbReference>
<keyword evidence="3" id="KW-1003">Cell membrane</keyword>
<evidence type="ECO:0000256" key="3">
    <source>
        <dbReference type="ARBA" id="ARBA00022475"/>
    </source>
</evidence>
<evidence type="ECO:0000256" key="1">
    <source>
        <dbReference type="ARBA" id="ARBA00004429"/>
    </source>
</evidence>
<comment type="subcellular location">
    <subcellularLocation>
        <location evidence="1">Cell inner membrane</location>
        <topology evidence="1">Multi-pass membrane protein</topology>
    </subcellularLocation>
</comment>
<feature type="transmembrane region" description="Helical" evidence="9">
    <location>
        <begin position="94"/>
        <end position="112"/>
    </location>
</feature>